<evidence type="ECO:0000259" key="16">
    <source>
        <dbReference type="Pfam" id="PF00593"/>
    </source>
</evidence>
<evidence type="ECO:0000256" key="5">
    <source>
        <dbReference type="ARBA" id="ARBA00022692"/>
    </source>
</evidence>
<feature type="chain" id="PRO_5022014664" evidence="15">
    <location>
        <begin position="25"/>
        <end position="755"/>
    </location>
</feature>
<evidence type="ECO:0000313" key="19">
    <source>
        <dbReference type="Proteomes" id="UP000316905"/>
    </source>
</evidence>
<protein>
    <submittedName>
        <fullName evidence="18">Iron complex outermembrane receptor protein</fullName>
    </submittedName>
</protein>
<dbReference type="Pfam" id="PF07715">
    <property type="entry name" value="Plug"/>
    <property type="match status" value="1"/>
</dbReference>
<dbReference type="Pfam" id="PF00593">
    <property type="entry name" value="TonB_dep_Rec_b-barrel"/>
    <property type="match status" value="1"/>
</dbReference>
<feature type="domain" description="TonB-dependent receptor plug" evidence="17">
    <location>
        <begin position="57"/>
        <end position="156"/>
    </location>
</feature>
<dbReference type="InterPro" id="IPR037066">
    <property type="entry name" value="Plug_dom_sf"/>
</dbReference>
<evidence type="ECO:0000256" key="1">
    <source>
        <dbReference type="ARBA" id="ARBA00004571"/>
    </source>
</evidence>
<dbReference type="CDD" id="cd01347">
    <property type="entry name" value="ligand_gated_channel"/>
    <property type="match status" value="1"/>
</dbReference>
<dbReference type="PANTHER" id="PTHR32552:SF89">
    <property type="entry name" value="CATECHOLATE SIDEROPHORE RECEPTOR FIU"/>
    <property type="match status" value="1"/>
</dbReference>
<keyword evidence="2 12" id="KW-0813">Transport</keyword>
<keyword evidence="3 12" id="KW-1134">Transmembrane beta strand</keyword>
<organism evidence="18 19">
    <name type="scientific">Pseudomonas duriflava</name>
    <dbReference type="NCBI Taxonomy" id="459528"/>
    <lineage>
        <taxon>Bacteria</taxon>
        <taxon>Pseudomonadati</taxon>
        <taxon>Pseudomonadota</taxon>
        <taxon>Gammaproteobacteria</taxon>
        <taxon>Pseudomonadales</taxon>
        <taxon>Pseudomonadaceae</taxon>
        <taxon>Pseudomonas</taxon>
    </lineage>
</organism>
<proteinExistence type="inferred from homology"/>
<dbReference type="PROSITE" id="PS01156">
    <property type="entry name" value="TONB_DEPENDENT_REC_2"/>
    <property type="match status" value="1"/>
</dbReference>
<evidence type="ECO:0000256" key="7">
    <source>
        <dbReference type="ARBA" id="ARBA00023004"/>
    </source>
</evidence>
<keyword evidence="11 12" id="KW-0998">Cell outer membrane</keyword>
<reference evidence="18 19" key="1">
    <citation type="journal article" date="2015" name="Stand. Genomic Sci.">
        <title>Genomic Encyclopedia of Bacterial and Archaeal Type Strains, Phase III: the genomes of soil and plant-associated and newly described type strains.</title>
        <authorList>
            <person name="Whitman W.B."/>
            <person name="Woyke T."/>
            <person name="Klenk H.P."/>
            <person name="Zhou Y."/>
            <person name="Lilburn T.G."/>
            <person name="Beck B.J."/>
            <person name="De Vos P."/>
            <person name="Vandamme P."/>
            <person name="Eisen J.A."/>
            <person name="Garrity G."/>
            <person name="Hugenholtz P."/>
            <person name="Kyrpides N.C."/>
        </authorList>
    </citation>
    <scope>NUCLEOTIDE SEQUENCE [LARGE SCALE GENOMIC DNA]</scope>
    <source>
        <strain evidence="18 19">CGMCC 1.6858</strain>
    </source>
</reference>
<evidence type="ECO:0000256" key="3">
    <source>
        <dbReference type="ARBA" id="ARBA00022452"/>
    </source>
</evidence>
<evidence type="ECO:0000313" key="18">
    <source>
        <dbReference type="EMBL" id="TWI54818.1"/>
    </source>
</evidence>
<feature type="signal peptide" evidence="15">
    <location>
        <begin position="1"/>
        <end position="24"/>
    </location>
</feature>
<sequence length="755" mass="84809">MKLSQLYVMLWAAGMAGWASGALAQESTESESSQDSVDVGAVNVRGQSLGNGQMVQEDSGKARSTVTKEALEKMNPAANALDKLKYTPGINVSSDDATGLSGTTFTMRGMSSSQVGISSDGIPINDSGDYNIYPNLLGDPENLGEIFVTQGSSEADAPHIGSSGGNIGLVTMRPEKDFGVFFKQSLGTNDLTKTFARLNTGEHNGFSSFISASHEEADKWKGKGSLKADKVEWNALFEGGNGNSTNAIVKYHRQENYNYYTISKGQYEQYGRDYDYSETLKRNSSGQISSYYKLNRNPFENLTASLTQRFQLRDDLTLTFQPYYYWANGGSFSPGSASSLSSTSDQAGNYDLSNLSYNTYYRPSWSETWRPGVTTKLKWDFSEQHSLDFGYWYERARQRQTQPFISIEEDGTPDDIWADYGSSNQVVDANGNTVQGRNYYTVTPAQKLWVQDTWYFSPDLTFTTGLSYEYVERKGNNRGSLYDEPEKRNAKYHEFLPNFSAKYQINEENQAFYNVTRNMRTPQNYVLYNTGDSISLNPELSWNQELGWRFTRDDMALSATLFYLTFKDRQLSSYDTNGDYVMINVGDVVNKGLELEWSGLLPYNFNYYASYTYTDSEQQDDITTRNTQLPTSGKQVANVPKNMFNLSFGYDDGRYYGNIVGKYVGSYYGDLTNDEKISGRTVFDLNTGVRLPVNKKMFKSAAIRFSVANLFDKEYLSSARTIGFNAQPYNGLSSSTSYYNVGEERTAVVSFEASF</sequence>
<comment type="similarity">
    <text evidence="12 14">Belongs to the TonB-dependent receptor family.</text>
</comment>
<keyword evidence="18" id="KW-0675">Receptor</keyword>
<evidence type="ECO:0000256" key="15">
    <source>
        <dbReference type="SAM" id="SignalP"/>
    </source>
</evidence>
<keyword evidence="9 14" id="KW-0798">TonB box</keyword>
<dbReference type="Gene3D" id="2.170.130.10">
    <property type="entry name" value="TonB-dependent receptor, plug domain"/>
    <property type="match status" value="1"/>
</dbReference>
<dbReference type="InterPro" id="IPR039426">
    <property type="entry name" value="TonB-dep_rcpt-like"/>
</dbReference>
<dbReference type="AlphaFoldDB" id="A0A562QDJ1"/>
<evidence type="ECO:0000256" key="14">
    <source>
        <dbReference type="RuleBase" id="RU003357"/>
    </source>
</evidence>
<comment type="caution">
    <text evidence="18">The sequence shown here is derived from an EMBL/GenBank/DDBJ whole genome shotgun (WGS) entry which is preliminary data.</text>
</comment>
<keyword evidence="6 15" id="KW-0732">Signal</keyword>
<comment type="subcellular location">
    <subcellularLocation>
        <location evidence="1 12">Cell outer membrane</location>
        <topology evidence="1 12">Multi-pass membrane protein</topology>
    </subcellularLocation>
</comment>
<dbReference type="PANTHER" id="PTHR32552">
    <property type="entry name" value="FERRICHROME IRON RECEPTOR-RELATED"/>
    <property type="match status" value="1"/>
</dbReference>
<dbReference type="InterPro" id="IPR012910">
    <property type="entry name" value="Plug_dom"/>
</dbReference>
<dbReference type="Proteomes" id="UP000316905">
    <property type="component" value="Unassembled WGS sequence"/>
</dbReference>
<name>A0A562QDJ1_9PSED</name>
<dbReference type="InterPro" id="IPR010917">
    <property type="entry name" value="TonB_rcpt_CS"/>
</dbReference>
<evidence type="ECO:0000256" key="9">
    <source>
        <dbReference type="ARBA" id="ARBA00023077"/>
    </source>
</evidence>
<keyword evidence="4" id="KW-0410">Iron transport</keyword>
<dbReference type="GO" id="GO:0009279">
    <property type="term" value="C:cell outer membrane"/>
    <property type="evidence" value="ECO:0007669"/>
    <property type="project" value="UniProtKB-SubCell"/>
</dbReference>
<accession>A0A562QDJ1</accession>
<keyword evidence="5 12" id="KW-0812">Transmembrane</keyword>
<keyword evidence="7" id="KW-0408">Iron</keyword>
<keyword evidence="19" id="KW-1185">Reference proteome</keyword>
<keyword evidence="8" id="KW-0406">Ion transport</keyword>
<evidence type="ECO:0000256" key="4">
    <source>
        <dbReference type="ARBA" id="ARBA00022496"/>
    </source>
</evidence>
<evidence type="ECO:0000256" key="2">
    <source>
        <dbReference type="ARBA" id="ARBA00022448"/>
    </source>
</evidence>
<evidence type="ECO:0000256" key="6">
    <source>
        <dbReference type="ARBA" id="ARBA00022729"/>
    </source>
</evidence>
<evidence type="ECO:0000256" key="8">
    <source>
        <dbReference type="ARBA" id="ARBA00023065"/>
    </source>
</evidence>
<keyword evidence="10 12" id="KW-0472">Membrane</keyword>
<evidence type="ECO:0000256" key="10">
    <source>
        <dbReference type="ARBA" id="ARBA00023136"/>
    </source>
</evidence>
<dbReference type="EMBL" id="VLKY01000005">
    <property type="protein sequence ID" value="TWI54818.1"/>
    <property type="molecule type" value="Genomic_DNA"/>
</dbReference>
<dbReference type="SUPFAM" id="SSF56935">
    <property type="entry name" value="Porins"/>
    <property type="match status" value="1"/>
</dbReference>
<evidence type="ECO:0000256" key="13">
    <source>
        <dbReference type="PROSITE-ProRule" id="PRU10144"/>
    </source>
</evidence>
<feature type="short sequence motif" description="TonB C-terminal box" evidence="13">
    <location>
        <begin position="738"/>
        <end position="755"/>
    </location>
</feature>
<dbReference type="GO" id="GO:0015344">
    <property type="term" value="F:siderophore uptake transmembrane transporter activity"/>
    <property type="evidence" value="ECO:0007669"/>
    <property type="project" value="TreeGrafter"/>
</dbReference>
<gene>
    <name evidence="18" type="ORF">IQ22_01721</name>
</gene>
<dbReference type="PROSITE" id="PS52016">
    <property type="entry name" value="TONB_DEPENDENT_REC_3"/>
    <property type="match status" value="1"/>
</dbReference>
<evidence type="ECO:0000256" key="12">
    <source>
        <dbReference type="PROSITE-ProRule" id="PRU01360"/>
    </source>
</evidence>
<evidence type="ECO:0000256" key="11">
    <source>
        <dbReference type="ARBA" id="ARBA00023237"/>
    </source>
</evidence>
<feature type="domain" description="TonB-dependent receptor-like beta-barrel" evidence="16">
    <location>
        <begin position="255"/>
        <end position="710"/>
    </location>
</feature>
<dbReference type="InterPro" id="IPR000531">
    <property type="entry name" value="Beta-barrel_TonB"/>
</dbReference>
<dbReference type="Gene3D" id="2.40.170.20">
    <property type="entry name" value="TonB-dependent receptor, beta-barrel domain"/>
    <property type="match status" value="1"/>
</dbReference>
<evidence type="ECO:0000259" key="17">
    <source>
        <dbReference type="Pfam" id="PF07715"/>
    </source>
</evidence>
<dbReference type="InterPro" id="IPR036942">
    <property type="entry name" value="Beta-barrel_TonB_sf"/>
</dbReference>
<dbReference type="RefSeq" id="WP_208733621.1">
    <property type="nucleotide sequence ID" value="NZ_VLKY01000005.1"/>
</dbReference>